<evidence type="ECO:0000313" key="8">
    <source>
        <dbReference type="EMBL" id="KAE8251338.1"/>
    </source>
</evidence>
<feature type="domain" description="Peptidase S54 rhomboid" evidence="7">
    <location>
        <begin position="46"/>
        <end position="124"/>
    </location>
</feature>
<dbReference type="Gene3D" id="1.20.1540.10">
    <property type="entry name" value="Rhomboid-like"/>
    <property type="match status" value="1"/>
</dbReference>
<dbReference type="SMART" id="SM01160">
    <property type="entry name" value="DUF1751"/>
    <property type="match status" value="1"/>
</dbReference>
<evidence type="ECO:0000256" key="2">
    <source>
        <dbReference type="ARBA" id="ARBA00022692"/>
    </source>
</evidence>
<dbReference type="SUPFAM" id="SSF144091">
    <property type="entry name" value="Rhomboid-like"/>
    <property type="match status" value="1"/>
</dbReference>
<sequence length="344" mass="37197">MPVSGFADAPLTKGLLIFSCLLPLFANVLQLKPYAHLQLLPHVLRQGQYWRLVTYQLCYTNSSEVLLSALLLYRSGRTVERIFSTPKYAAFVLFSLVVQAALTIAIILVMMRTSAESWFALAVPTVWRESGRLPGGPFGLIAALVYQHSQLVPDLWLVKLGPVLIGDGALDWVLLMLLCVSQAQGSFLLCVVGIVASALYASHIPVLGQLRWIRIPSFLYRLLAHIGEPWIGSTRLPQRSSRAEPRRRRTRAQRNAERVIREGVNPAAGAGAAAAGGGATGPTDGTDTTAPNNQAAMQMLTGFLRRWSRRQPPPGTGVQTNAGPPSPSPGGGPSVPVRTPDAPR</sequence>
<evidence type="ECO:0000256" key="1">
    <source>
        <dbReference type="ARBA" id="ARBA00004141"/>
    </source>
</evidence>
<feature type="region of interest" description="Disordered" evidence="5">
    <location>
        <begin position="234"/>
        <end position="344"/>
    </location>
</feature>
<dbReference type="EMBL" id="LWDE02000221">
    <property type="protein sequence ID" value="KAE8251338.1"/>
    <property type="molecule type" value="Genomic_DNA"/>
</dbReference>
<dbReference type="GO" id="GO:0004252">
    <property type="term" value="F:serine-type endopeptidase activity"/>
    <property type="evidence" value="ECO:0007669"/>
    <property type="project" value="InterPro"/>
</dbReference>
<reference evidence="8" key="1">
    <citation type="submission" date="2016-04" db="EMBL/GenBank/DDBJ databases">
        <authorList>
            <person name="Nguyen H.D."/>
            <person name="Samba Siva P."/>
            <person name="Cullis J."/>
            <person name="Levesque C.A."/>
            <person name="Hambleton S."/>
        </authorList>
    </citation>
    <scope>NUCLEOTIDE SEQUENCE</scope>
    <source>
        <strain evidence="8">DAOMC 236426</strain>
    </source>
</reference>
<feature type="transmembrane region" description="Helical" evidence="6">
    <location>
        <begin position="172"/>
        <end position="201"/>
    </location>
</feature>
<feature type="compositionally biased region" description="Low complexity" evidence="5">
    <location>
        <begin position="281"/>
        <end position="291"/>
    </location>
</feature>
<dbReference type="GO" id="GO:0016020">
    <property type="term" value="C:membrane"/>
    <property type="evidence" value="ECO:0007669"/>
    <property type="project" value="UniProtKB-SubCell"/>
</dbReference>
<evidence type="ECO:0000313" key="9">
    <source>
        <dbReference type="Proteomes" id="UP000077684"/>
    </source>
</evidence>
<dbReference type="AlphaFoldDB" id="A0A8X7SYH7"/>
<reference evidence="8" key="2">
    <citation type="journal article" date="2019" name="IMA Fungus">
        <title>Genome sequencing and comparison of five Tilletia species to identify candidate genes for the detection of regulated species infecting wheat.</title>
        <authorList>
            <person name="Nguyen H.D.T."/>
            <person name="Sultana T."/>
            <person name="Kesanakurti P."/>
            <person name="Hambleton S."/>
        </authorList>
    </citation>
    <scope>NUCLEOTIDE SEQUENCE</scope>
    <source>
        <strain evidence="8">DAOMC 236426</strain>
    </source>
</reference>
<protein>
    <recommendedName>
        <fullName evidence="7">Peptidase S54 rhomboid domain-containing protein</fullName>
    </recommendedName>
</protein>
<accession>A0A8X7SYH7</accession>
<comment type="caution">
    <text evidence="8">The sequence shown here is derived from an EMBL/GenBank/DDBJ whole genome shotgun (WGS) entry which is preliminary data.</text>
</comment>
<evidence type="ECO:0000256" key="3">
    <source>
        <dbReference type="ARBA" id="ARBA00022989"/>
    </source>
</evidence>
<dbReference type="InterPro" id="IPR035952">
    <property type="entry name" value="Rhomboid-like_sf"/>
</dbReference>
<evidence type="ECO:0000256" key="4">
    <source>
        <dbReference type="ARBA" id="ARBA00023136"/>
    </source>
</evidence>
<dbReference type="InterPro" id="IPR022764">
    <property type="entry name" value="Peptidase_S54_rhomboid_dom"/>
</dbReference>
<evidence type="ECO:0000256" key="6">
    <source>
        <dbReference type="SAM" id="Phobius"/>
    </source>
</evidence>
<name>A0A8X7SYH7_9BASI</name>
<gene>
    <name evidence="8" type="ORF">A4X06_0g2726</name>
</gene>
<dbReference type="Pfam" id="PF01694">
    <property type="entry name" value="Rhomboid"/>
    <property type="match status" value="1"/>
</dbReference>
<evidence type="ECO:0000259" key="7">
    <source>
        <dbReference type="Pfam" id="PF01694"/>
    </source>
</evidence>
<dbReference type="Proteomes" id="UP000077684">
    <property type="component" value="Unassembled WGS sequence"/>
</dbReference>
<evidence type="ECO:0000256" key="5">
    <source>
        <dbReference type="SAM" id="MobiDB-lite"/>
    </source>
</evidence>
<keyword evidence="4 6" id="KW-0472">Membrane</keyword>
<keyword evidence="2 6" id="KW-0812">Transmembrane</keyword>
<keyword evidence="3 6" id="KW-1133">Transmembrane helix</keyword>
<dbReference type="PANTHER" id="PTHR43066">
    <property type="entry name" value="RHOMBOID-RELATED PROTEIN"/>
    <property type="match status" value="1"/>
</dbReference>
<keyword evidence="9" id="KW-1185">Reference proteome</keyword>
<dbReference type="PANTHER" id="PTHR43066:SF21">
    <property type="entry name" value="UBIQUITIN-ASSOCIATED DOMAIN-CONTAINING PROTEIN 2"/>
    <property type="match status" value="1"/>
</dbReference>
<comment type="subcellular location">
    <subcellularLocation>
        <location evidence="1">Membrane</location>
        <topology evidence="1">Multi-pass membrane protein</topology>
    </subcellularLocation>
</comment>
<organism evidence="8 9">
    <name type="scientific">Tilletia controversa</name>
    <name type="common">dwarf bunt fungus</name>
    <dbReference type="NCBI Taxonomy" id="13291"/>
    <lineage>
        <taxon>Eukaryota</taxon>
        <taxon>Fungi</taxon>
        <taxon>Dikarya</taxon>
        <taxon>Basidiomycota</taxon>
        <taxon>Ustilaginomycotina</taxon>
        <taxon>Exobasidiomycetes</taxon>
        <taxon>Tilletiales</taxon>
        <taxon>Tilletiaceae</taxon>
        <taxon>Tilletia</taxon>
    </lineage>
</organism>
<feature type="transmembrane region" description="Helical" evidence="6">
    <location>
        <begin position="88"/>
        <end position="111"/>
    </location>
</feature>
<proteinExistence type="predicted"/>